<dbReference type="AlphaFoldDB" id="A0A6P4YMY9"/>
<feature type="compositionally biased region" description="Low complexity" evidence="1">
    <location>
        <begin position="124"/>
        <end position="139"/>
    </location>
</feature>
<evidence type="ECO:0000256" key="1">
    <source>
        <dbReference type="SAM" id="MobiDB-lite"/>
    </source>
</evidence>
<gene>
    <name evidence="4" type="primary">LOC109469091</name>
</gene>
<feature type="transmembrane region" description="Helical" evidence="2">
    <location>
        <begin position="54"/>
        <end position="76"/>
    </location>
</feature>
<dbReference type="GeneID" id="109469091"/>
<dbReference type="Proteomes" id="UP000515135">
    <property type="component" value="Unplaced"/>
</dbReference>
<keyword evidence="2" id="KW-1133">Transmembrane helix</keyword>
<dbReference type="KEGG" id="bbel:109469091"/>
<evidence type="ECO:0000313" key="4">
    <source>
        <dbReference type="RefSeq" id="XP_019623034.1"/>
    </source>
</evidence>
<accession>A0A6P4YMY9</accession>
<feature type="compositionally biased region" description="Basic and acidic residues" evidence="1">
    <location>
        <begin position="198"/>
        <end position="216"/>
    </location>
</feature>
<dbReference type="OrthoDB" id="10372658at2759"/>
<keyword evidence="2" id="KW-0472">Membrane</keyword>
<reference evidence="4" key="1">
    <citation type="submission" date="2025-08" db="UniProtKB">
        <authorList>
            <consortium name="RefSeq"/>
        </authorList>
    </citation>
    <scope>IDENTIFICATION</scope>
    <source>
        <tissue evidence="4">Gonad</tissue>
    </source>
</reference>
<dbReference type="RefSeq" id="XP_019623034.1">
    <property type="nucleotide sequence ID" value="XM_019767475.1"/>
</dbReference>
<keyword evidence="3" id="KW-1185">Reference proteome</keyword>
<evidence type="ECO:0000256" key="2">
    <source>
        <dbReference type="SAM" id="Phobius"/>
    </source>
</evidence>
<keyword evidence="2" id="KW-0812">Transmembrane</keyword>
<protein>
    <submittedName>
        <fullName evidence="4">Uncharacterized protein LOC109469091</fullName>
    </submittedName>
</protein>
<feature type="transmembrane region" description="Helical" evidence="2">
    <location>
        <begin position="264"/>
        <end position="285"/>
    </location>
</feature>
<evidence type="ECO:0000313" key="3">
    <source>
        <dbReference type="Proteomes" id="UP000515135"/>
    </source>
</evidence>
<feature type="region of interest" description="Disordered" evidence="1">
    <location>
        <begin position="177"/>
        <end position="218"/>
    </location>
</feature>
<name>A0A6P4YMY9_BRABE</name>
<feature type="compositionally biased region" description="Acidic residues" evidence="1">
    <location>
        <begin position="178"/>
        <end position="190"/>
    </location>
</feature>
<sequence length="289" mass="31972">MSRRRGRRRFRRSRARAATFPTFPASAVPADPQYGRRRLLTAVPAEPQYGRRRLLTVAVISVLVLVAVTTVVALTITVQSWPDTPGDETPVKLPPYRAWGYRRAGVDSTDPGKTTEHVPDDVITTDSPPTNGPTTPSTDQVKTVPDQTDTPGFDDWDFLSGEKHYDGNIPVRRRIEENGLDPSEDVEPPDETPATESTEPKLKPDASVETQAKGDLRNTTNMTAVDNVLILSTTELNLYLSSVMNTNMTSRERRHRVIRRIKRVQTVALVVVGLLVAGSLAHNLMAQIT</sequence>
<organism evidence="3 4">
    <name type="scientific">Branchiostoma belcheri</name>
    <name type="common">Amphioxus</name>
    <dbReference type="NCBI Taxonomy" id="7741"/>
    <lineage>
        <taxon>Eukaryota</taxon>
        <taxon>Metazoa</taxon>
        <taxon>Chordata</taxon>
        <taxon>Cephalochordata</taxon>
        <taxon>Leptocardii</taxon>
        <taxon>Amphioxiformes</taxon>
        <taxon>Branchiostomatidae</taxon>
        <taxon>Branchiostoma</taxon>
    </lineage>
</organism>
<feature type="region of interest" description="Disordered" evidence="1">
    <location>
        <begin position="102"/>
        <end position="161"/>
    </location>
</feature>
<proteinExistence type="predicted"/>